<evidence type="ECO:0000256" key="1">
    <source>
        <dbReference type="SAM" id="MobiDB-lite"/>
    </source>
</evidence>
<feature type="region of interest" description="Disordered" evidence="1">
    <location>
        <begin position="1"/>
        <end position="33"/>
    </location>
</feature>
<name>A0A3N0YYC4_ANAGA</name>
<dbReference type="EMBL" id="RJVU01019434">
    <property type="protein sequence ID" value="ROL50874.1"/>
    <property type="molecule type" value="Genomic_DNA"/>
</dbReference>
<accession>A0A3N0YYC4</accession>
<dbReference type="AlphaFoldDB" id="A0A3N0YYC4"/>
<organism evidence="2 3">
    <name type="scientific">Anabarilius grahami</name>
    <name type="common">Kanglang fish</name>
    <name type="synonym">Barilius grahami</name>
    <dbReference type="NCBI Taxonomy" id="495550"/>
    <lineage>
        <taxon>Eukaryota</taxon>
        <taxon>Metazoa</taxon>
        <taxon>Chordata</taxon>
        <taxon>Craniata</taxon>
        <taxon>Vertebrata</taxon>
        <taxon>Euteleostomi</taxon>
        <taxon>Actinopterygii</taxon>
        <taxon>Neopterygii</taxon>
        <taxon>Teleostei</taxon>
        <taxon>Ostariophysi</taxon>
        <taxon>Cypriniformes</taxon>
        <taxon>Xenocyprididae</taxon>
        <taxon>Xenocypridinae</taxon>
        <taxon>Xenocypridinae incertae sedis</taxon>
        <taxon>Anabarilius</taxon>
    </lineage>
</organism>
<proteinExistence type="predicted"/>
<evidence type="ECO:0000313" key="2">
    <source>
        <dbReference type="EMBL" id="ROL50874.1"/>
    </source>
</evidence>
<dbReference type="Proteomes" id="UP000281406">
    <property type="component" value="Unassembled WGS sequence"/>
</dbReference>
<evidence type="ECO:0000313" key="3">
    <source>
        <dbReference type="Proteomes" id="UP000281406"/>
    </source>
</evidence>
<protein>
    <submittedName>
        <fullName evidence="2">Uncharacterized protein</fullName>
    </submittedName>
</protein>
<comment type="caution">
    <text evidence="2">The sequence shown here is derived from an EMBL/GenBank/DDBJ whole genome shotgun (WGS) entry which is preliminary data.</text>
</comment>
<sequence>MEHNYCLPSAAGSVDKDSSRKRKRTGQPNDPRRVWDKRRERARINIGVAFSRWRELRDRLHLERDADLACVLLDSARGWIVPPVPRGWSVDVFHPERCTVMDRSTARLAKQHFSACSTLYVQYVERFIEFTLDLSSIKNTVSA</sequence>
<keyword evidence="3" id="KW-1185">Reference proteome</keyword>
<reference evidence="2 3" key="1">
    <citation type="submission" date="2018-10" db="EMBL/GenBank/DDBJ databases">
        <title>Genome assembly for a Yunnan-Guizhou Plateau 3E fish, Anabarilius grahami (Regan), and its evolutionary and genetic applications.</title>
        <authorList>
            <person name="Jiang W."/>
        </authorList>
    </citation>
    <scope>NUCLEOTIDE SEQUENCE [LARGE SCALE GENOMIC DNA]</scope>
    <source>
        <strain evidence="2">AG-KIZ</strain>
        <tissue evidence="2">Muscle</tissue>
    </source>
</reference>
<gene>
    <name evidence="2" type="ORF">DPX16_15118</name>
</gene>
<dbReference type="OrthoDB" id="9068259at2759"/>